<proteinExistence type="predicted"/>
<accession>A0AA88LHU3</accession>
<organism evidence="1 2">
    <name type="scientific">Artemia franciscana</name>
    <name type="common">Brine shrimp</name>
    <name type="synonym">Artemia sanfranciscana</name>
    <dbReference type="NCBI Taxonomy" id="6661"/>
    <lineage>
        <taxon>Eukaryota</taxon>
        <taxon>Metazoa</taxon>
        <taxon>Ecdysozoa</taxon>
        <taxon>Arthropoda</taxon>
        <taxon>Crustacea</taxon>
        <taxon>Branchiopoda</taxon>
        <taxon>Anostraca</taxon>
        <taxon>Artemiidae</taxon>
        <taxon>Artemia</taxon>
    </lineage>
</organism>
<dbReference type="PANTHER" id="PTHR46888">
    <property type="entry name" value="ZINC KNUCKLE DOMAINCONTAINING PROTEIN-RELATED"/>
    <property type="match status" value="1"/>
</dbReference>
<name>A0AA88LHU3_ARTSF</name>
<keyword evidence="2" id="KW-1185">Reference proteome</keyword>
<dbReference type="Proteomes" id="UP001187531">
    <property type="component" value="Unassembled WGS sequence"/>
</dbReference>
<protein>
    <submittedName>
        <fullName evidence="1">Uncharacterized protein</fullName>
    </submittedName>
</protein>
<dbReference type="AlphaFoldDB" id="A0AA88LHU3"/>
<comment type="caution">
    <text evidence="1">The sequence shown here is derived from an EMBL/GenBank/DDBJ whole genome shotgun (WGS) entry which is preliminary data.</text>
</comment>
<dbReference type="EMBL" id="JAVRJZ010000001">
    <property type="protein sequence ID" value="KAK2727634.1"/>
    <property type="molecule type" value="Genomic_DNA"/>
</dbReference>
<sequence>MPENSAPSSNDGDIGTYLKPFERAAIQGQWDKLTWTVRVCSLLTGKAAEANLVLSPNQISNYDEVKQPVLLSFQVKSEAYRALFCSEQKEADQYFIGYKRRLEQLSIKWFECQYYKTETVPEILGQKIDDILRLIVVKQFIPSLKNDQLYIRLKETSHLWRKKKGHRAEDYRQPKKRTLRALSRSPLEDGRERFYFEGETVDKIFWSTVAPPCVSEGYKKDMPDDSSHSKKTKFCCVLGN</sequence>
<dbReference type="PANTHER" id="PTHR46888:SF1">
    <property type="entry name" value="RIBONUCLEASE H"/>
    <property type="match status" value="1"/>
</dbReference>
<evidence type="ECO:0000313" key="1">
    <source>
        <dbReference type="EMBL" id="KAK2727634.1"/>
    </source>
</evidence>
<evidence type="ECO:0000313" key="2">
    <source>
        <dbReference type="Proteomes" id="UP001187531"/>
    </source>
</evidence>
<reference evidence="1" key="1">
    <citation type="submission" date="2023-07" db="EMBL/GenBank/DDBJ databases">
        <title>Chromosome-level genome assembly of Artemia franciscana.</title>
        <authorList>
            <person name="Jo E."/>
        </authorList>
    </citation>
    <scope>NUCLEOTIDE SEQUENCE</scope>
    <source>
        <tissue evidence="1">Whole body</tissue>
    </source>
</reference>
<gene>
    <name evidence="1" type="ORF">QYM36_008201</name>
</gene>